<gene>
    <name evidence="1" type="ORF">C8F04DRAFT_1062258</name>
</gene>
<accession>A0AAD6THZ3</accession>
<dbReference type="EMBL" id="JARJCM010000002">
    <property type="protein sequence ID" value="KAJ7046951.1"/>
    <property type="molecule type" value="Genomic_DNA"/>
</dbReference>
<proteinExistence type="predicted"/>
<evidence type="ECO:0000313" key="1">
    <source>
        <dbReference type="EMBL" id="KAJ7046951.1"/>
    </source>
</evidence>
<dbReference type="AlphaFoldDB" id="A0AAD6THZ3"/>
<reference evidence="1" key="1">
    <citation type="submission" date="2023-03" db="EMBL/GenBank/DDBJ databases">
        <title>Massive genome expansion in bonnet fungi (Mycena s.s.) driven by repeated elements and novel gene families across ecological guilds.</title>
        <authorList>
            <consortium name="Lawrence Berkeley National Laboratory"/>
            <person name="Harder C.B."/>
            <person name="Miyauchi S."/>
            <person name="Viragh M."/>
            <person name="Kuo A."/>
            <person name="Thoen E."/>
            <person name="Andreopoulos B."/>
            <person name="Lu D."/>
            <person name="Skrede I."/>
            <person name="Drula E."/>
            <person name="Henrissat B."/>
            <person name="Morin E."/>
            <person name="Kohler A."/>
            <person name="Barry K."/>
            <person name="LaButti K."/>
            <person name="Morin E."/>
            <person name="Salamov A."/>
            <person name="Lipzen A."/>
            <person name="Mereny Z."/>
            <person name="Hegedus B."/>
            <person name="Baldrian P."/>
            <person name="Stursova M."/>
            <person name="Weitz H."/>
            <person name="Taylor A."/>
            <person name="Grigoriev I.V."/>
            <person name="Nagy L.G."/>
            <person name="Martin F."/>
            <person name="Kauserud H."/>
        </authorList>
    </citation>
    <scope>NUCLEOTIDE SEQUENCE</scope>
    <source>
        <strain evidence="1">CBHHK200</strain>
    </source>
</reference>
<comment type="caution">
    <text evidence="1">The sequence shown here is derived from an EMBL/GenBank/DDBJ whole genome shotgun (WGS) entry which is preliminary data.</text>
</comment>
<sequence length="66" mass="7499">MPGRCSGLTDALCLSLVSWDYDRTKAIEAGRVKPEGIELNFWNLRFNLLTSNSMSQNCRFPPSRMC</sequence>
<keyword evidence="2" id="KW-1185">Reference proteome</keyword>
<protein>
    <submittedName>
        <fullName evidence="1">Uncharacterized protein</fullName>
    </submittedName>
</protein>
<name>A0AAD6THZ3_9AGAR</name>
<evidence type="ECO:0000313" key="2">
    <source>
        <dbReference type="Proteomes" id="UP001218188"/>
    </source>
</evidence>
<organism evidence="1 2">
    <name type="scientific">Mycena alexandri</name>
    <dbReference type="NCBI Taxonomy" id="1745969"/>
    <lineage>
        <taxon>Eukaryota</taxon>
        <taxon>Fungi</taxon>
        <taxon>Dikarya</taxon>
        <taxon>Basidiomycota</taxon>
        <taxon>Agaricomycotina</taxon>
        <taxon>Agaricomycetes</taxon>
        <taxon>Agaricomycetidae</taxon>
        <taxon>Agaricales</taxon>
        <taxon>Marasmiineae</taxon>
        <taxon>Mycenaceae</taxon>
        <taxon>Mycena</taxon>
    </lineage>
</organism>
<dbReference type="Proteomes" id="UP001218188">
    <property type="component" value="Unassembled WGS sequence"/>
</dbReference>